<sequence length="75" mass="8489">MWRLDLDQTVPAPGSRGRIGTDTHMHSERSAERSARRVEGTGRSDHIHASDGVRREIKVTVTRLQWRDAKPCLPS</sequence>
<organism evidence="2 3">
    <name type="scientific">Hemibagrus wyckioides</name>
    <dbReference type="NCBI Taxonomy" id="337641"/>
    <lineage>
        <taxon>Eukaryota</taxon>
        <taxon>Metazoa</taxon>
        <taxon>Chordata</taxon>
        <taxon>Craniata</taxon>
        <taxon>Vertebrata</taxon>
        <taxon>Euteleostomi</taxon>
        <taxon>Actinopterygii</taxon>
        <taxon>Neopterygii</taxon>
        <taxon>Teleostei</taxon>
        <taxon>Ostariophysi</taxon>
        <taxon>Siluriformes</taxon>
        <taxon>Bagridae</taxon>
        <taxon>Hemibagrus</taxon>
    </lineage>
</organism>
<name>A0A9D3SKE9_9TELE</name>
<evidence type="ECO:0000313" key="3">
    <source>
        <dbReference type="Proteomes" id="UP000824219"/>
    </source>
</evidence>
<dbReference type="EMBL" id="JAHKSW010000010">
    <property type="protein sequence ID" value="KAG7327846.1"/>
    <property type="molecule type" value="Genomic_DNA"/>
</dbReference>
<evidence type="ECO:0000313" key="2">
    <source>
        <dbReference type="EMBL" id="KAG7327846.1"/>
    </source>
</evidence>
<feature type="compositionally biased region" description="Basic and acidic residues" evidence="1">
    <location>
        <begin position="19"/>
        <end position="50"/>
    </location>
</feature>
<accession>A0A9D3SKE9</accession>
<feature type="region of interest" description="Disordered" evidence="1">
    <location>
        <begin position="1"/>
        <end position="50"/>
    </location>
</feature>
<protein>
    <submittedName>
        <fullName evidence="2">Uncharacterized protein</fullName>
    </submittedName>
</protein>
<evidence type="ECO:0000256" key="1">
    <source>
        <dbReference type="SAM" id="MobiDB-lite"/>
    </source>
</evidence>
<reference evidence="2 3" key="1">
    <citation type="submission" date="2021-06" db="EMBL/GenBank/DDBJ databases">
        <title>Chromosome-level genome assembly of the red-tail catfish (Hemibagrus wyckioides).</title>
        <authorList>
            <person name="Shao F."/>
        </authorList>
    </citation>
    <scope>NUCLEOTIDE SEQUENCE [LARGE SCALE GENOMIC DNA]</scope>
    <source>
        <strain evidence="2">EC202008001</strain>
        <tissue evidence="2">Blood</tissue>
    </source>
</reference>
<dbReference type="AlphaFoldDB" id="A0A9D3SKE9"/>
<proteinExistence type="predicted"/>
<comment type="caution">
    <text evidence="2">The sequence shown here is derived from an EMBL/GenBank/DDBJ whole genome shotgun (WGS) entry which is preliminary data.</text>
</comment>
<gene>
    <name evidence="2" type="ORF">KOW79_009452</name>
</gene>
<dbReference type="Proteomes" id="UP000824219">
    <property type="component" value="Linkage Group LG10"/>
</dbReference>
<keyword evidence="3" id="KW-1185">Reference proteome</keyword>